<comment type="caution">
    <text evidence="6">The sequence shown here is derived from an EMBL/GenBank/DDBJ whole genome shotgun (WGS) entry which is preliminary data.</text>
</comment>
<keyword evidence="7" id="KW-1185">Reference proteome</keyword>
<dbReference type="InterPro" id="IPR036881">
    <property type="entry name" value="Glyco_hydro_3_C_sf"/>
</dbReference>
<dbReference type="PANTHER" id="PTHR42721">
    <property type="entry name" value="SUGAR HYDROLASE-RELATED"/>
    <property type="match status" value="1"/>
</dbReference>
<dbReference type="Gene3D" id="2.60.40.10">
    <property type="entry name" value="Immunoglobulins"/>
    <property type="match status" value="1"/>
</dbReference>
<evidence type="ECO:0000256" key="3">
    <source>
        <dbReference type="ARBA" id="ARBA00022801"/>
    </source>
</evidence>
<evidence type="ECO:0000256" key="4">
    <source>
        <dbReference type="SAM" id="SignalP"/>
    </source>
</evidence>
<reference evidence="6 7" key="1">
    <citation type="submission" date="2022-03" db="EMBL/GenBank/DDBJ databases">
        <authorList>
            <person name="Jo J.-H."/>
            <person name="Im W.-T."/>
        </authorList>
    </citation>
    <scope>NUCLEOTIDE SEQUENCE [LARGE SCALE GENOMIC DNA]</scope>
    <source>
        <strain evidence="6 7">SM33</strain>
    </source>
</reference>
<dbReference type="Gene3D" id="3.20.20.300">
    <property type="entry name" value="Glycoside hydrolase, family 3, N-terminal domain"/>
    <property type="match status" value="1"/>
</dbReference>
<evidence type="ECO:0000256" key="1">
    <source>
        <dbReference type="ARBA" id="ARBA00005336"/>
    </source>
</evidence>
<dbReference type="SMART" id="SM01217">
    <property type="entry name" value="Fn3_like"/>
    <property type="match status" value="1"/>
</dbReference>
<accession>A0ABS9VJI1</accession>
<organism evidence="6 7">
    <name type="scientific">Sphingomonas telluris</name>
    <dbReference type="NCBI Taxonomy" id="2907998"/>
    <lineage>
        <taxon>Bacteria</taxon>
        <taxon>Pseudomonadati</taxon>
        <taxon>Pseudomonadota</taxon>
        <taxon>Alphaproteobacteria</taxon>
        <taxon>Sphingomonadales</taxon>
        <taxon>Sphingomonadaceae</taxon>
        <taxon>Sphingomonas</taxon>
    </lineage>
</organism>
<dbReference type="InterPro" id="IPR026891">
    <property type="entry name" value="Fn3-like"/>
</dbReference>
<dbReference type="EMBL" id="JAKZHW010000001">
    <property type="protein sequence ID" value="MCH8614644.1"/>
    <property type="molecule type" value="Genomic_DNA"/>
</dbReference>
<evidence type="ECO:0000313" key="6">
    <source>
        <dbReference type="EMBL" id="MCH8614644.1"/>
    </source>
</evidence>
<evidence type="ECO:0000259" key="5">
    <source>
        <dbReference type="PROSITE" id="PS51820"/>
    </source>
</evidence>
<sequence length="889" mass="94235">MINGRTLIQLARLSLLAGTLAPIAAARAETPPAASPARQQADQLATQIVAKMTLEEKLGQLVNVAPAIPRLKIPAYNWWTESLHGAMGSVPTTNFPEPIGLAASFDAPLVHDVAGAISVEVRALHTLGRQTGELGRIGTGLDTWSPNINIFRDPRWGRGQETYGEDPFLTARIGVAFVEGMQGANPDLPNVIATPKHFAVHSGPESTRHKANVFVSQHDLEDTYLPAFRAALVEAKAQSVMCAYNRIDGQPACASYDLLKDHLRGAWNFRGYVVSDCDAVKDISDNHRYAPDAATGVAAAVRAGVDNECHTATLGPNPPPLWHRYKEALDRHLITEADVDRALVRLLAARYRTGDLPGLRTDAPVPVSAIGTPEHQALALKATEQSLVLLKNDGVLPLKANQRIAVIGPLADATRVLRGNYSSPASAPPISVLDGLRRTFPAAQITYAPAGESMTDGDPIPSSVLQTSDGKEGLTARFYNALPGALGHSGTPMKVAATPVVTAIAPGLSNGDADMSRVDEDHRVVWSGFFVPPETGSYRVGLAGWQNGKLSFDGQPLVEFIDAPWGSLPKLKTLKLEKGKRYPIEVSADAHGSTGVGLIWKRVSDAPAADLRAAAANADVIVAVVGLTSDLEGEESPVERPGFAGGDKTTLDLPADQQELLRLAKATGKPLVVVAMNGSPINLSWEKQNAGAILEAWYPGQSGGLAVGKVLSGQTNPSGKLPLTFYKSLADLPPFDDYAMAGRTYRYFAGTPVYPFGHGLSFTQFAFAPLKVSPATEASEKGLRVTTQVRNTGQRAGDEVVQLYLDFPKAPGTPRVALRGFQRVSLAPGEAKEVTFALSPRDLSSVTPQGVHTVLAGNYTVSVGSGQPGTGVPSRSATFRVGKAASLPK</sequence>
<keyword evidence="2 4" id="KW-0732">Signal</keyword>
<dbReference type="PANTHER" id="PTHR42721:SF3">
    <property type="entry name" value="BETA-D-XYLOSIDASE 5-RELATED"/>
    <property type="match status" value="1"/>
</dbReference>
<dbReference type="Proteomes" id="UP001203058">
    <property type="component" value="Unassembled WGS sequence"/>
</dbReference>
<dbReference type="Pfam" id="PF00933">
    <property type="entry name" value="Glyco_hydro_3"/>
    <property type="match status" value="1"/>
</dbReference>
<dbReference type="InterPro" id="IPR011658">
    <property type="entry name" value="PA14_dom"/>
</dbReference>
<dbReference type="InterPro" id="IPR036962">
    <property type="entry name" value="Glyco_hydro_3_N_sf"/>
</dbReference>
<evidence type="ECO:0000256" key="2">
    <source>
        <dbReference type="ARBA" id="ARBA00022729"/>
    </source>
</evidence>
<keyword evidence="3 6" id="KW-0378">Hydrolase</keyword>
<comment type="similarity">
    <text evidence="1">Belongs to the glycosyl hydrolase 3 family.</text>
</comment>
<protein>
    <submittedName>
        <fullName evidence="6">Glycoside hydrolase family 3 C-terminal domain-containing protein</fullName>
    </submittedName>
</protein>
<dbReference type="InterPro" id="IPR017853">
    <property type="entry name" value="GH"/>
</dbReference>
<dbReference type="InterPro" id="IPR037524">
    <property type="entry name" value="PA14/GLEYA"/>
</dbReference>
<dbReference type="InterPro" id="IPR013783">
    <property type="entry name" value="Ig-like_fold"/>
</dbReference>
<dbReference type="Gene3D" id="3.40.50.1700">
    <property type="entry name" value="Glycoside hydrolase family 3 C-terminal domain"/>
    <property type="match status" value="2"/>
</dbReference>
<dbReference type="InterPro" id="IPR002772">
    <property type="entry name" value="Glyco_hydro_3_C"/>
</dbReference>
<name>A0ABS9VJI1_9SPHN</name>
<proteinExistence type="inferred from homology"/>
<dbReference type="Pfam" id="PF01915">
    <property type="entry name" value="Glyco_hydro_3_C"/>
    <property type="match status" value="1"/>
</dbReference>
<dbReference type="PROSITE" id="PS51820">
    <property type="entry name" value="PA14"/>
    <property type="match status" value="1"/>
</dbReference>
<feature type="domain" description="PA14" evidence="5">
    <location>
        <begin position="469"/>
        <end position="614"/>
    </location>
</feature>
<dbReference type="Pfam" id="PF07691">
    <property type="entry name" value="PA14"/>
    <property type="match status" value="1"/>
</dbReference>
<dbReference type="SUPFAM" id="SSF52279">
    <property type="entry name" value="Beta-D-glucan exohydrolase, C-terminal domain"/>
    <property type="match status" value="1"/>
</dbReference>
<dbReference type="SMART" id="SM00758">
    <property type="entry name" value="PA14"/>
    <property type="match status" value="1"/>
</dbReference>
<dbReference type="Pfam" id="PF14310">
    <property type="entry name" value="Fn3-like"/>
    <property type="match status" value="1"/>
</dbReference>
<dbReference type="SUPFAM" id="SSF51445">
    <property type="entry name" value="(Trans)glycosidases"/>
    <property type="match status" value="1"/>
</dbReference>
<dbReference type="InterPro" id="IPR044993">
    <property type="entry name" value="BXL"/>
</dbReference>
<dbReference type="InterPro" id="IPR001764">
    <property type="entry name" value="Glyco_hydro_3_N"/>
</dbReference>
<gene>
    <name evidence="6" type="ORF">LZ016_00795</name>
</gene>
<feature type="signal peptide" evidence="4">
    <location>
        <begin position="1"/>
        <end position="28"/>
    </location>
</feature>
<dbReference type="SUPFAM" id="SSF56988">
    <property type="entry name" value="Anthrax protective antigen"/>
    <property type="match status" value="1"/>
</dbReference>
<dbReference type="GO" id="GO:0016787">
    <property type="term" value="F:hydrolase activity"/>
    <property type="evidence" value="ECO:0007669"/>
    <property type="project" value="UniProtKB-KW"/>
</dbReference>
<dbReference type="PRINTS" id="PR00133">
    <property type="entry name" value="GLHYDRLASE3"/>
</dbReference>
<feature type="chain" id="PRO_5047253581" evidence="4">
    <location>
        <begin position="29"/>
        <end position="889"/>
    </location>
</feature>
<evidence type="ECO:0000313" key="7">
    <source>
        <dbReference type="Proteomes" id="UP001203058"/>
    </source>
</evidence>
<dbReference type="RefSeq" id="WP_241445099.1">
    <property type="nucleotide sequence ID" value="NZ_JAKZHW010000001.1"/>
</dbReference>